<dbReference type="Gene3D" id="3.30.470.20">
    <property type="entry name" value="ATP-grasp fold, B domain"/>
    <property type="match status" value="1"/>
</dbReference>
<feature type="domain" description="ATP-grasp" evidence="3">
    <location>
        <begin position="110"/>
        <end position="348"/>
    </location>
</feature>
<dbReference type="GO" id="GO:0016874">
    <property type="term" value="F:ligase activity"/>
    <property type="evidence" value="ECO:0007669"/>
    <property type="project" value="UniProtKB-KW"/>
</dbReference>
<sequence length="411" mass="46994">MMSKKAIGILTWRDGKKFEEPRYLRQLVQTGRKLGAEVFLFSHQDIFPVNEKIRGFIPSGKGGWEGKWFSWPDIVIDRYRKYTKEYNDIRHGGLFFYANKPLAIKWIVTQLLANDEAIRRWIPQTVEYSSAKLREMLQIYPFVYIKPGNGTGGRSIMRVSKKDNGFRLVGRSKTRAKKMLSIASSTELISWMHTWVKEQRIRKGNFMIQQGLDLELLPKRTVDVRVLIQKDRYGEWGITGMGVRISERNSAISNLHGGGKAADFVEFMGKTFGTSKMRKIRKEIQQLAMLTAQTLEKHFGTLMELGLDIGVDKNGQIWLIEVNPKPGRELFKELGQDNIYEEAIRKPLQFALYLAEQNRLAELSIPTTEAVPVVAETPVAIEPIADAGEGRCEQSEEELVPPAGEEKEEKE</sequence>
<keyword evidence="1" id="KW-0547">Nucleotide-binding</keyword>
<dbReference type="GO" id="GO:0046872">
    <property type="term" value="F:metal ion binding"/>
    <property type="evidence" value="ECO:0007669"/>
    <property type="project" value="InterPro"/>
</dbReference>
<dbReference type="Pfam" id="PF14398">
    <property type="entry name" value="ATPgrasp_YheCD"/>
    <property type="match status" value="1"/>
</dbReference>
<organism evidence="4 5">
    <name type="scientific">Brevibacillus fulvus</name>
    <dbReference type="NCBI Taxonomy" id="1125967"/>
    <lineage>
        <taxon>Bacteria</taxon>
        <taxon>Bacillati</taxon>
        <taxon>Bacillota</taxon>
        <taxon>Bacilli</taxon>
        <taxon>Bacillales</taxon>
        <taxon>Paenibacillaceae</taxon>
        <taxon>Brevibacillus</taxon>
    </lineage>
</organism>
<evidence type="ECO:0000256" key="1">
    <source>
        <dbReference type="PROSITE-ProRule" id="PRU00409"/>
    </source>
</evidence>
<evidence type="ECO:0000313" key="5">
    <source>
        <dbReference type="Proteomes" id="UP000717624"/>
    </source>
</evidence>
<comment type="caution">
    <text evidence="4">The sequence shown here is derived from an EMBL/GenBank/DDBJ whole genome shotgun (WGS) entry which is preliminary data.</text>
</comment>
<reference evidence="4" key="1">
    <citation type="submission" date="2021-01" db="EMBL/GenBank/DDBJ databases">
        <title>Genomic Encyclopedia of Type Strains, Phase IV (KMG-IV): sequencing the most valuable type-strain genomes for metagenomic binning, comparative biology and taxonomic classification.</title>
        <authorList>
            <person name="Goeker M."/>
        </authorList>
    </citation>
    <scope>NUCLEOTIDE SEQUENCE</scope>
    <source>
        <strain evidence="4">DSM 25523</strain>
    </source>
</reference>
<accession>A0A938Y2I1</accession>
<dbReference type="RefSeq" id="WP_204518526.1">
    <property type="nucleotide sequence ID" value="NZ_BAABIN010000016.1"/>
</dbReference>
<dbReference type="SUPFAM" id="SSF56059">
    <property type="entry name" value="Glutathione synthetase ATP-binding domain-like"/>
    <property type="match status" value="1"/>
</dbReference>
<dbReference type="Proteomes" id="UP000717624">
    <property type="component" value="Unassembled WGS sequence"/>
</dbReference>
<feature type="region of interest" description="Disordered" evidence="2">
    <location>
        <begin position="384"/>
        <end position="411"/>
    </location>
</feature>
<keyword evidence="1" id="KW-0067">ATP-binding</keyword>
<protein>
    <submittedName>
        <fullName evidence="4">Glutathione synthase/RimK-type ligase-like ATP-grasp enzyme</fullName>
    </submittedName>
</protein>
<dbReference type="AlphaFoldDB" id="A0A938Y2I1"/>
<name>A0A938Y2I1_9BACL</name>
<proteinExistence type="predicted"/>
<gene>
    <name evidence="4" type="ORF">JOD01_002391</name>
</gene>
<keyword evidence="4" id="KW-0436">Ligase</keyword>
<keyword evidence="5" id="KW-1185">Reference proteome</keyword>
<dbReference type="GO" id="GO:0005524">
    <property type="term" value="F:ATP binding"/>
    <property type="evidence" value="ECO:0007669"/>
    <property type="project" value="UniProtKB-UniRule"/>
</dbReference>
<evidence type="ECO:0000259" key="3">
    <source>
        <dbReference type="PROSITE" id="PS50975"/>
    </source>
</evidence>
<dbReference type="InterPro" id="IPR011761">
    <property type="entry name" value="ATP-grasp"/>
</dbReference>
<dbReference type="PROSITE" id="PS50975">
    <property type="entry name" value="ATP_GRASP"/>
    <property type="match status" value="1"/>
</dbReference>
<dbReference type="EMBL" id="JAFBEB010000007">
    <property type="protein sequence ID" value="MBM7590781.1"/>
    <property type="molecule type" value="Genomic_DNA"/>
</dbReference>
<evidence type="ECO:0000313" key="4">
    <source>
        <dbReference type="EMBL" id="MBM7590781.1"/>
    </source>
</evidence>
<dbReference type="InterPro" id="IPR026838">
    <property type="entry name" value="YheC/D"/>
</dbReference>
<evidence type="ECO:0000256" key="2">
    <source>
        <dbReference type="SAM" id="MobiDB-lite"/>
    </source>
</evidence>